<feature type="transmembrane region" description="Helical" evidence="5">
    <location>
        <begin position="66"/>
        <end position="85"/>
    </location>
</feature>
<feature type="domain" description="O-antigen ligase-related" evidence="6">
    <location>
        <begin position="192"/>
        <end position="335"/>
    </location>
</feature>
<feature type="transmembrane region" description="Helical" evidence="5">
    <location>
        <begin position="123"/>
        <end position="143"/>
    </location>
</feature>
<sequence length="413" mass="43818">MRLHDEDLDAAVAVCYVAFVFSGVYKSAWYLEWSPIDLTVLLGGITVGLSALLVATGRLELTLPSVVIPTLFGLFAGYAVLSGLWTPSTEYYFFKSLRLVGVTGLALGAGAVVVATSSRRLRYAGFATAGVGFVTALEMLYRYQRAGGGELSPFGTNYLITGRAIGLGLLLAVGYLVLSREDRTLTIAALFGAVTMSYALLVSGARGPTVAVAGSIGLLVLAGIVLGTLPNGRIALAGYGAVGLVSLIGFATVARQLRGIQRLLTLADGPGRSLGLRFGYWTNTFDALNPAMLLFGEGLGAWPVLIDPGYDTRYYPHNIVLEVLFELGIVGLVLLGALFGYALLNAARDWLEYEETTHVVLGVLFAYMLVNAMVTGDLNDNRFLFAIVGVMAYAVGSRRISSLRSVSAPSKAR</sequence>
<dbReference type="STRING" id="1227497.C491_18264"/>
<evidence type="ECO:0000313" key="8">
    <source>
        <dbReference type="Proteomes" id="UP000011688"/>
    </source>
</evidence>
<organism evidence="7 8">
    <name type="scientific">Natronococcus amylolyticus DSM 10524</name>
    <dbReference type="NCBI Taxonomy" id="1227497"/>
    <lineage>
        <taxon>Archaea</taxon>
        <taxon>Methanobacteriati</taxon>
        <taxon>Methanobacteriota</taxon>
        <taxon>Stenosarchaea group</taxon>
        <taxon>Halobacteria</taxon>
        <taxon>Halobacteriales</taxon>
        <taxon>Natrialbaceae</taxon>
        <taxon>Natronococcus</taxon>
    </lineage>
</organism>
<feature type="transmembrane region" description="Helical" evidence="5">
    <location>
        <begin position="210"/>
        <end position="229"/>
    </location>
</feature>
<dbReference type="OrthoDB" id="202999at2157"/>
<reference evidence="7 8" key="1">
    <citation type="journal article" date="2014" name="PLoS Genet.">
        <title>Phylogenetically driven sequencing of extremely halophilic archaea reveals strategies for static and dynamic osmo-response.</title>
        <authorList>
            <person name="Becker E.A."/>
            <person name="Seitzer P.M."/>
            <person name="Tritt A."/>
            <person name="Larsen D."/>
            <person name="Krusor M."/>
            <person name="Yao A.I."/>
            <person name="Wu D."/>
            <person name="Madern D."/>
            <person name="Eisen J.A."/>
            <person name="Darling A.E."/>
            <person name="Facciotti M.T."/>
        </authorList>
    </citation>
    <scope>NUCLEOTIDE SEQUENCE [LARGE SCALE GENOMIC DNA]</scope>
    <source>
        <strain evidence="7 8">DSM 10524</strain>
    </source>
</reference>
<keyword evidence="2 5" id="KW-0812">Transmembrane</keyword>
<feature type="transmembrane region" description="Helical" evidence="5">
    <location>
        <begin position="36"/>
        <end position="54"/>
    </location>
</feature>
<dbReference type="Proteomes" id="UP000011688">
    <property type="component" value="Unassembled WGS sequence"/>
</dbReference>
<feature type="transmembrane region" description="Helical" evidence="5">
    <location>
        <begin position="185"/>
        <end position="204"/>
    </location>
</feature>
<protein>
    <submittedName>
        <fullName evidence="7">O-antigen polymerase</fullName>
    </submittedName>
</protein>
<keyword evidence="3 5" id="KW-1133">Transmembrane helix</keyword>
<dbReference type="InterPro" id="IPR007016">
    <property type="entry name" value="O-antigen_ligase-rel_domated"/>
</dbReference>
<evidence type="ECO:0000313" key="7">
    <source>
        <dbReference type="EMBL" id="ELY54573.1"/>
    </source>
</evidence>
<accession>L9X1X5</accession>
<feature type="transmembrane region" description="Helical" evidence="5">
    <location>
        <begin position="236"/>
        <end position="254"/>
    </location>
</feature>
<evidence type="ECO:0000256" key="2">
    <source>
        <dbReference type="ARBA" id="ARBA00022692"/>
    </source>
</evidence>
<keyword evidence="8" id="KW-1185">Reference proteome</keyword>
<feature type="transmembrane region" description="Helical" evidence="5">
    <location>
        <begin position="12"/>
        <end position="30"/>
    </location>
</feature>
<dbReference type="PANTHER" id="PTHR37422:SF17">
    <property type="entry name" value="O-ANTIGEN LIGASE"/>
    <property type="match status" value="1"/>
</dbReference>
<gene>
    <name evidence="7" type="ORF">C491_18264</name>
</gene>
<evidence type="ECO:0000256" key="1">
    <source>
        <dbReference type="ARBA" id="ARBA00004141"/>
    </source>
</evidence>
<feature type="transmembrane region" description="Helical" evidence="5">
    <location>
        <begin position="158"/>
        <end position="178"/>
    </location>
</feature>
<comment type="caution">
    <text evidence="7">The sequence shown here is derived from an EMBL/GenBank/DDBJ whole genome shotgun (WGS) entry which is preliminary data.</text>
</comment>
<dbReference type="eggNOG" id="arCOG08190">
    <property type="taxonomic scope" value="Archaea"/>
</dbReference>
<proteinExistence type="predicted"/>
<dbReference type="GO" id="GO:0016020">
    <property type="term" value="C:membrane"/>
    <property type="evidence" value="ECO:0007669"/>
    <property type="project" value="UniProtKB-SubCell"/>
</dbReference>
<feature type="transmembrane region" description="Helical" evidence="5">
    <location>
        <begin position="97"/>
        <end position="116"/>
    </location>
</feature>
<comment type="subcellular location">
    <subcellularLocation>
        <location evidence="1">Membrane</location>
        <topology evidence="1">Multi-pass membrane protein</topology>
    </subcellularLocation>
</comment>
<evidence type="ECO:0000256" key="3">
    <source>
        <dbReference type="ARBA" id="ARBA00022989"/>
    </source>
</evidence>
<evidence type="ECO:0000256" key="5">
    <source>
        <dbReference type="SAM" id="Phobius"/>
    </source>
</evidence>
<dbReference type="InterPro" id="IPR051533">
    <property type="entry name" value="WaaL-like"/>
</dbReference>
<dbReference type="AlphaFoldDB" id="L9X1X5"/>
<keyword evidence="4 5" id="KW-0472">Membrane</keyword>
<feature type="transmembrane region" description="Helical" evidence="5">
    <location>
        <begin position="323"/>
        <end position="344"/>
    </location>
</feature>
<evidence type="ECO:0000256" key="4">
    <source>
        <dbReference type="ARBA" id="ARBA00023136"/>
    </source>
</evidence>
<dbReference type="RefSeq" id="WP_005558839.1">
    <property type="nucleotide sequence ID" value="NZ_AOIB01000036.1"/>
</dbReference>
<evidence type="ECO:0000259" key="6">
    <source>
        <dbReference type="Pfam" id="PF04932"/>
    </source>
</evidence>
<feature type="transmembrane region" description="Helical" evidence="5">
    <location>
        <begin position="356"/>
        <end position="376"/>
    </location>
</feature>
<dbReference type="PANTHER" id="PTHR37422">
    <property type="entry name" value="TEICHURONIC ACID BIOSYNTHESIS PROTEIN TUAE"/>
    <property type="match status" value="1"/>
</dbReference>
<dbReference type="EMBL" id="AOIB01000036">
    <property type="protein sequence ID" value="ELY54573.1"/>
    <property type="molecule type" value="Genomic_DNA"/>
</dbReference>
<dbReference type="Pfam" id="PF04932">
    <property type="entry name" value="Wzy_C"/>
    <property type="match status" value="1"/>
</dbReference>
<name>L9X1X5_9EURY</name>